<accession>A0ACB8RUU9</accession>
<evidence type="ECO:0000313" key="1">
    <source>
        <dbReference type="EMBL" id="KAI0047702.1"/>
    </source>
</evidence>
<name>A0ACB8RUU9_9AGAM</name>
<sequence>MRLAGCPLKSAGDARYFMSPLVETASFRGHTLYSSCYISAHPYRQTDRRLLARARLLPLRPPCHAGLPWATLSHIFPCTCTYYHRLARYAYSRISHYSCLFRCRLCLSLCLLFVFRFTLGHLATFGRLCKYTYICLHESCPASCIAVFLTYIDCSWSAATLAIVIIGRTISAVRLTTRWHLQRAAFRRFL</sequence>
<dbReference type="Proteomes" id="UP000814033">
    <property type="component" value="Unassembled WGS sequence"/>
</dbReference>
<dbReference type="EMBL" id="MU275899">
    <property type="protein sequence ID" value="KAI0047702.1"/>
    <property type="molecule type" value="Genomic_DNA"/>
</dbReference>
<protein>
    <submittedName>
        <fullName evidence="1">Uncharacterized protein</fullName>
    </submittedName>
</protein>
<organism evidence="1 2">
    <name type="scientific">Auriscalpium vulgare</name>
    <dbReference type="NCBI Taxonomy" id="40419"/>
    <lineage>
        <taxon>Eukaryota</taxon>
        <taxon>Fungi</taxon>
        <taxon>Dikarya</taxon>
        <taxon>Basidiomycota</taxon>
        <taxon>Agaricomycotina</taxon>
        <taxon>Agaricomycetes</taxon>
        <taxon>Russulales</taxon>
        <taxon>Auriscalpiaceae</taxon>
        <taxon>Auriscalpium</taxon>
    </lineage>
</organism>
<proteinExistence type="predicted"/>
<keyword evidence="2" id="KW-1185">Reference proteome</keyword>
<reference evidence="1" key="1">
    <citation type="submission" date="2021-02" db="EMBL/GenBank/DDBJ databases">
        <authorList>
            <consortium name="DOE Joint Genome Institute"/>
            <person name="Ahrendt S."/>
            <person name="Looney B.P."/>
            <person name="Miyauchi S."/>
            <person name="Morin E."/>
            <person name="Drula E."/>
            <person name="Courty P.E."/>
            <person name="Chicoki N."/>
            <person name="Fauchery L."/>
            <person name="Kohler A."/>
            <person name="Kuo A."/>
            <person name="Labutti K."/>
            <person name="Pangilinan J."/>
            <person name="Lipzen A."/>
            <person name="Riley R."/>
            <person name="Andreopoulos W."/>
            <person name="He G."/>
            <person name="Johnson J."/>
            <person name="Barry K.W."/>
            <person name="Grigoriev I.V."/>
            <person name="Nagy L."/>
            <person name="Hibbett D."/>
            <person name="Henrissat B."/>
            <person name="Matheny P.B."/>
            <person name="Labbe J."/>
            <person name="Martin F."/>
        </authorList>
    </citation>
    <scope>NUCLEOTIDE SEQUENCE</scope>
    <source>
        <strain evidence="1">FP105234-sp</strain>
    </source>
</reference>
<reference evidence="1" key="2">
    <citation type="journal article" date="2022" name="New Phytol.">
        <title>Evolutionary transition to the ectomycorrhizal habit in the genomes of a hyperdiverse lineage of mushroom-forming fungi.</title>
        <authorList>
            <person name="Looney B."/>
            <person name="Miyauchi S."/>
            <person name="Morin E."/>
            <person name="Drula E."/>
            <person name="Courty P.E."/>
            <person name="Kohler A."/>
            <person name="Kuo A."/>
            <person name="LaButti K."/>
            <person name="Pangilinan J."/>
            <person name="Lipzen A."/>
            <person name="Riley R."/>
            <person name="Andreopoulos W."/>
            <person name="He G."/>
            <person name="Johnson J."/>
            <person name="Nolan M."/>
            <person name="Tritt A."/>
            <person name="Barry K.W."/>
            <person name="Grigoriev I.V."/>
            <person name="Nagy L.G."/>
            <person name="Hibbett D."/>
            <person name="Henrissat B."/>
            <person name="Matheny P.B."/>
            <person name="Labbe J."/>
            <person name="Martin F.M."/>
        </authorList>
    </citation>
    <scope>NUCLEOTIDE SEQUENCE</scope>
    <source>
        <strain evidence="1">FP105234-sp</strain>
    </source>
</reference>
<evidence type="ECO:0000313" key="2">
    <source>
        <dbReference type="Proteomes" id="UP000814033"/>
    </source>
</evidence>
<gene>
    <name evidence="1" type="ORF">FA95DRAFT_1195730</name>
</gene>
<comment type="caution">
    <text evidence="1">The sequence shown here is derived from an EMBL/GenBank/DDBJ whole genome shotgun (WGS) entry which is preliminary data.</text>
</comment>